<keyword evidence="3" id="KW-1185">Reference proteome</keyword>
<evidence type="ECO:0000313" key="3">
    <source>
        <dbReference type="Proteomes" id="UP000233551"/>
    </source>
</evidence>
<proteinExistence type="predicted"/>
<evidence type="ECO:0000256" key="1">
    <source>
        <dbReference type="SAM" id="MobiDB-lite"/>
    </source>
</evidence>
<accession>A0A2I0IYF6</accession>
<sequence>MVSGDSFSRVSVTSPTEGGHSQAARSKSARCGPRRESTFGSVQRVSHLYMTRWSHGPELVIVADQGLLDDGYMQGDRLVTQGSEPIARDSFTPTAVAAAFPRAPRAKAITAPFLLKLLVPCYCASLLAAAALYHSFCVTHCHDDIPQAPCCRAATSLELPKLLSMLYFCCPSSP</sequence>
<protein>
    <submittedName>
        <fullName evidence="2">Uncharacterized protein</fullName>
    </submittedName>
</protein>
<comment type="caution">
    <text evidence="2">The sequence shown here is derived from an EMBL/GenBank/DDBJ whole genome shotgun (WGS) entry which is preliminary data.</text>
</comment>
<reference evidence="2 3" key="1">
    <citation type="submission" date="2017-11" db="EMBL/GenBank/DDBJ databases">
        <title>De-novo sequencing of pomegranate (Punica granatum L.) genome.</title>
        <authorList>
            <person name="Akparov Z."/>
            <person name="Amiraslanov A."/>
            <person name="Hajiyeva S."/>
            <person name="Abbasov M."/>
            <person name="Kaur K."/>
            <person name="Hamwieh A."/>
            <person name="Solovyev V."/>
            <person name="Salamov A."/>
            <person name="Braich B."/>
            <person name="Kosarev P."/>
            <person name="Mahmoud A."/>
            <person name="Hajiyev E."/>
            <person name="Babayeva S."/>
            <person name="Izzatullayeva V."/>
            <person name="Mammadov A."/>
            <person name="Mammadov A."/>
            <person name="Sharifova S."/>
            <person name="Ojaghi J."/>
            <person name="Eynullazada K."/>
            <person name="Bayramov B."/>
            <person name="Abdulazimova A."/>
            <person name="Shahmuradov I."/>
        </authorList>
    </citation>
    <scope>NUCLEOTIDE SEQUENCE [LARGE SCALE GENOMIC DNA]</scope>
    <source>
        <strain evidence="3">cv. AG2017</strain>
        <tissue evidence="2">Leaf</tissue>
    </source>
</reference>
<dbReference type="AlphaFoldDB" id="A0A2I0IYF6"/>
<feature type="region of interest" description="Disordered" evidence="1">
    <location>
        <begin position="1"/>
        <end position="38"/>
    </location>
</feature>
<dbReference type="EMBL" id="PGOL01002298">
    <property type="protein sequence ID" value="PKI49039.1"/>
    <property type="molecule type" value="Genomic_DNA"/>
</dbReference>
<feature type="compositionally biased region" description="Polar residues" evidence="1">
    <location>
        <begin position="1"/>
        <end position="16"/>
    </location>
</feature>
<name>A0A2I0IYF6_PUNGR</name>
<gene>
    <name evidence="2" type="ORF">CRG98_030626</name>
</gene>
<organism evidence="2 3">
    <name type="scientific">Punica granatum</name>
    <name type="common">Pomegranate</name>
    <dbReference type="NCBI Taxonomy" id="22663"/>
    <lineage>
        <taxon>Eukaryota</taxon>
        <taxon>Viridiplantae</taxon>
        <taxon>Streptophyta</taxon>
        <taxon>Embryophyta</taxon>
        <taxon>Tracheophyta</taxon>
        <taxon>Spermatophyta</taxon>
        <taxon>Magnoliopsida</taxon>
        <taxon>eudicotyledons</taxon>
        <taxon>Gunneridae</taxon>
        <taxon>Pentapetalae</taxon>
        <taxon>rosids</taxon>
        <taxon>malvids</taxon>
        <taxon>Myrtales</taxon>
        <taxon>Lythraceae</taxon>
        <taxon>Punica</taxon>
    </lineage>
</organism>
<dbReference type="Proteomes" id="UP000233551">
    <property type="component" value="Unassembled WGS sequence"/>
</dbReference>
<evidence type="ECO:0000313" key="2">
    <source>
        <dbReference type="EMBL" id="PKI49039.1"/>
    </source>
</evidence>